<evidence type="ECO:0000313" key="2">
    <source>
        <dbReference type="Proteomes" id="UP000805193"/>
    </source>
</evidence>
<reference evidence="1 2" key="1">
    <citation type="journal article" date="2020" name="Cell">
        <title>Large-Scale Comparative Analyses of Tick Genomes Elucidate Their Genetic Diversity and Vector Capacities.</title>
        <authorList>
            <consortium name="Tick Genome and Microbiome Consortium (TIGMIC)"/>
            <person name="Jia N."/>
            <person name="Wang J."/>
            <person name="Shi W."/>
            <person name="Du L."/>
            <person name="Sun Y."/>
            <person name="Zhan W."/>
            <person name="Jiang J.F."/>
            <person name="Wang Q."/>
            <person name="Zhang B."/>
            <person name="Ji P."/>
            <person name="Bell-Sakyi L."/>
            <person name="Cui X.M."/>
            <person name="Yuan T.T."/>
            <person name="Jiang B.G."/>
            <person name="Yang W.F."/>
            <person name="Lam T.T."/>
            <person name="Chang Q.C."/>
            <person name="Ding S.J."/>
            <person name="Wang X.J."/>
            <person name="Zhu J.G."/>
            <person name="Ruan X.D."/>
            <person name="Zhao L."/>
            <person name="Wei J.T."/>
            <person name="Ye R.Z."/>
            <person name="Que T.C."/>
            <person name="Du C.H."/>
            <person name="Zhou Y.H."/>
            <person name="Cheng J.X."/>
            <person name="Dai P.F."/>
            <person name="Guo W.B."/>
            <person name="Han X.H."/>
            <person name="Huang E.J."/>
            <person name="Li L.F."/>
            <person name="Wei W."/>
            <person name="Gao Y.C."/>
            <person name="Liu J.Z."/>
            <person name="Shao H.Z."/>
            <person name="Wang X."/>
            <person name="Wang C.C."/>
            <person name="Yang T.C."/>
            <person name="Huo Q.B."/>
            <person name="Li W."/>
            <person name="Chen H.Y."/>
            <person name="Chen S.E."/>
            <person name="Zhou L.G."/>
            <person name="Ni X.B."/>
            <person name="Tian J.H."/>
            <person name="Sheng Y."/>
            <person name="Liu T."/>
            <person name="Pan Y.S."/>
            <person name="Xia L.Y."/>
            <person name="Li J."/>
            <person name="Zhao F."/>
            <person name="Cao W.C."/>
        </authorList>
    </citation>
    <scope>NUCLEOTIDE SEQUENCE [LARGE SCALE GENOMIC DNA]</scope>
    <source>
        <strain evidence="1">Iper-2018</strain>
    </source>
</reference>
<keyword evidence="2" id="KW-1185">Reference proteome</keyword>
<comment type="caution">
    <text evidence="1">The sequence shown here is derived from an EMBL/GenBank/DDBJ whole genome shotgun (WGS) entry which is preliminary data.</text>
</comment>
<name>A0AC60Q4L7_IXOPE</name>
<dbReference type="Proteomes" id="UP000805193">
    <property type="component" value="Unassembled WGS sequence"/>
</dbReference>
<protein>
    <submittedName>
        <fullName evidence="1">Uncharacterized protein</fullName>
    </submittedName>
</protein>
<organism evidence="1 2">
    <name type="scientific">Ixodes persulcatus</name>
    <name type="common">Taiga tick</name>
    <dbReference type="NCBI Taxonomy" id="34615"/>
    <lineage>
        <taxon>Eukaryota</taxon>
        <taxon>Metazoa</taxon>
        <taxon>Ecdysozoa</taxon>
        <taxon>Arthropoda</taxon>
        <taxon>Chelicerata</taxon>
        <taxon>Arachnida</taxon>
        <taxon>Acari</taxon>
        <taxon>Parasitiformes</taxon>
        <taxon>Ixodida</taxon>
        <taxon>Ixodoidea</taxon>
        <taxon>Ixodidae</taxon>
        <taxon>Ixodinae</taxon>
        <taxon>Ixodes</taxon>
    </lineage>
</organism>
<accession>A0AC60Q4L7</accession>
<proteinExistence type="predicted"/>
<sequence length="95" mass="10547">MDLSKQSGDVTESTLSACVRVPFPSEREAEIAYNSLRVDPEPKRSMCSKKMTLDACVLQVDFCAKEARQLRVALNSFFDLLLLATNTMDRFGPAA</sequence>
<dbReference type="EMBL" id="JABSTQ010009588">
    <property type="protein sequence ID" value="KAG0427821.1"/>
    <property type="molecule type" value="Genomic_DNA"/>
</dbReference>
<gene>
    <name evidence="1" type="ORF">HPB47_025157</name>
</gene>
<evidence type="ECO:0000313" key="1">
    <source>
        <dbReference type="EMBL" id="KAG0427821.1"/>
    </source>
</evidence>